<dbReference type="RefSeq" id="WP_068807120.1">
    <property type="nucleotide sequence ID" value="NZ_CP014671.1"/>
</dbReference>
<dbReference type="Proteomes" id="UP000092952">
    <property type="component" value="Chromosome"/>
</dbReference>
<proteinExistence type="predicted"/>
<reference evidence="2" key="1">
    <citation type="submission" date="2016-03" db="EMBL/GenBank/DDBJ databases">
        <title>Complete genome sequence of Solimmundus cernigliae, representing a novel lineage of polycyclic aromatic hydrocarbon degraders within the Gammaproteobacteria.</title>
        <authorList>
            <person name="Singleton D.R."/>
            <person name="Dickey A.N."/>
            <person name="Scholl E.H."/>
            <person name="Wright F.A."/>
            <person name="Aitken M.D."/>
        </authorList>
    </citation>
    <scope>NUCLEOTIDE SEQUENCE [LARGE SCALE GENOMIC DNA]</scope>
    <source>
        <strain evidence="2">TR3.2</strain>
    </source>
</reference>
<dbReference type="OrthoDB" id="9808360at2"/>
<accession>A0A1B1YWR1</accession>
<sequence length="156" mass="16238">MLRVSKLTDYATVVMGHLAATADQVHSASEVAQATGIALPTTSKVLKALVRAGLLRSARGQGGGYILARPAAQISVAQIVRSFEGPVGLTECGSSEGLCVQESVCSIRGNWQRINQLVLAALEAMTLADMIRPAPTPIRPLARPSAQPGLIRAGTP</sequence>
<gene>
    <name evidence="1" type="ORF">PG2T_14575</name>
</gene>
<dbReference type="SUPFAM" id="SSF46785">
    <property type="entry name" value="Winged helix' DNA-binding domain"/>
    <property type="match status" value="1"/>
</dbReference>
<dbReference type="NCBIfam" id="TIGR02944">
    <property type="entry name" value="suf_reg_Xantho"/>
    <property type="match status" value="1"/>
</dbReference>
<dbReference type="PANTHER" id="PTHR33221">
    <property type="entry name" value="WINGED HELIX-TURN-HELIX TRANSCRIPTIONAL REGULATOR, RRF2 FAMILY"/>
    <property type="match status" value="1"/>
</dbReference>
<dbReference type="PROSITE" id="PS51197">
    <property type="entry name" value="HTH_RRF2_2"/>
    <property type="match status" value="1"/>
</dbReference>
<dbReference type="AlphaFoldDB" id="A0A1B1YWR1"/>
<dbReference type="Pfam" id="PF02082">
    <property type="entry name" value="Rrf2"/>
    <property type="match status" value="1"/>
</dbReference>
<dbReference type="Gene3D" id="1.10.10.10">
    <property type="entry name" value="Winged helix-like DNA-binding domain superfamily/Winged helix DNA-binding domain"/>
    <property type="match status" value="1"/>
</dbReference>
<dbReference type="InterPro" id="IPR011991">
    <property type="entry name" value="ArsR-like_HTH"/>
</dbReference>
<dbReference type="NCBIfam" id="TIGR00738">
    <property type="entry name" value="rrf2_super"/>
    <property type="match status" value="1"/>
</dbReference>
<dbReference type="InterPro" id="IPR014290">
    <property type="entry name" value="SUF_FeS_clus_asmbl_reg"/>
</dbReference>
<dbReference type="PROSITE" id="PS01332">
    <property type="entry name" value="HTH_RRF2_1"/>
    <property type="match status" value="1"/>
</dbReference>
<dbReference type="InterPro" id="IPR030489">
    <property type="entry name" value="TR_Rrf2-type_CS"/>
</dbReference>
<dbReference type="InterPro" id="IPR036388">
    <property type="entry name" value="WH-like_DNA-bd_sf"/>
</dbReference>
<evidence type="ECO:0000313" key="2">
    <source>
        <dbReference type="Proteomes" id="UP000092952"/>
    </source>
</evidence>
<evidence type="ECO:0000313" key="1">
    <source>
        <dbReference type="EMBL" id="ANX05285.1"/>
    </source>
</evidence>
<dbReference type="CDD" id="cd00090">
    <property type="entry name" value="HTH_ARSR"/>
    <property type="match status" value="1"/>
</dbReference>
<dbReference type="InterPro" id="IPR000944">
    <property type="entry name" value="Tscrpt_reg_Rrf2"/>
</dbReference>
<dbReference type="PANTHER" id="PTHR33221:SF2">
    <property type="entry name" value="TRANSCRIPTIONAL REGULATOR"/>
    <property type="match status" value="1"/>
</dbReference>
<dbReference type="GO" id="GO:0005829">
    <property type="term" value="C:cytosol"/>
    <property type="evidence" value="ECO:0007669"/>
    <property type="project" value="TreeGrafter"/>
</dbReference>
<keyword evidence="2" id="KW-1185">Reference proteome</keyword>
<dbReference type="InterPro" id="IPR036390">
    <property type="entry name" value="WH_DNA-bd_sf"/>
</dbReference>
<dbReference type="InParanoid" id="A0A1B1YWR1"/>
<dbReference type="KEGG" id="gbi:PG2T_14575"/>
<protein>
    <submittedName>
        <fullName evidence="1">SUF system Fe-S cluster assembly regulator</fullName>
    </submittedName>
</protein>
<dbReference type="GO" id="GO:0003700">
    <property type="term" value="F:DNA-binding transcription factor activity"/>
    <property type="evidence" value="ECO:0007669"/>
    <property type="project" value="TreeGrafter"/>
</dbReference>
<dbReference type="EMBL" id="CP014671">
    <property type="protein sequence ID" value="ANX05285.1"/>
    <property type="molecule type" value="Genomic_DNA"/>
</dbReference>
<organism evidence="1 2">
    <name type="scientific">Immundisolibacter cernigliae</name>
    <dbReference type="NCBI Taxonomy" id="1810504"/>
    <lineage>
        <taxon>Bacteria</taxon>
        <taxon>Pseudomonadati</taxon>
        <taxon>Pseudomonadota</taxon>
        <taxon>Gammaproteobacteria</taxon>
        <taxon>Immundisolibacterales</taxon>
        <taxon>Immundisolibacteraceae</taxon>
        <taxon>Immundisolibacter</taxon>
    </lineage>
</organism>
<name>A0A1B1YWR1_9GAMM</name>
<dbReference type="STRING" id="1810504.PG2T_14575"/>